<dbReference type="AlphaFoldDB" id="A0AAW8TKE0"/>
<dbReference type="EMBL" id="JARPYT010000003">
    <property type="protein sequence ID" value="MDT2636550.1"/>
    <property type="molecule type" value="Genomic_DNA"/>
</dbReference>
<dbReference type="PROSITE" id="PS51257">
    <property type="entry name" value="PROKAR_LIPOPROTEIN"/>
    <property type="match status" value="1"/>
</dbReference>
<dbReference type="EMBL" id="JARPYR010000011">
    <property type="protein sequence ID" value="MDT2596760.1"/>
    <property type="molecule type" value="Genomic_DNA"/>
</dbReference>
<evidence type="ECO:0000313" key="5">
    <source>
        <dbReference type="Proteomes" id="UP001256547"/>
    </source>
</evidence>
<comment type="caution">
    <text evidence="3">The sequence shown here is derived from an EMBL/GenBank/DDBJ whole genome shotgun (WGS) entry which is preliminary data.</text>
</comment>
<accession>A0AAW8TKE0</accession>
<evidence type="ECO:0000256" key="1">
    <source>
        <dbReference type="SAM" id="Phobius"/>
    </source>
</evidence>
<evidence type="ECO:0000313" key="2">
    <source>
        <dbReference type="EMBL" id="MDT2596760.1"/>
    </source>
</evidence>
<keyword evidence="1" id="KW-0812">Transmembrane</keyword>
<gene>
    <name evidence="3" type="ORF">P7D36_03340</name>
    <name evidence="2" type="ORF">P7D39_07070</name>
</gene>
<keyword evidence="5" id="KW-1185">Reference proteome</keyword>
<name>A0AAW8TKE0_9ENTE</name>
<organism evidence="3 4">
    <name type="scientific">Enterococcus dongliensis</name>
    <dbReference type="NCBI Taxonomy" id="2559925"/>
    <lineage>
        <taxon>Bacteria</taxon>
        <taxon>Bacillati</taxon>
        <taxon>Bacillota</taxon>
        <taxon>Bacilli</taxon>
        <taxon>Lactobacillales</taxon>
        <taxon>Enterococcaceae</taxon>
        <taxon>Enterococcus</taxon>
    </lineage>
</organism>
<dbReference type="RefSeq" id="WP_311800551.1">
    <property type="nucleotide sequence ID" value="NZ_JARPYR010000011.1"/>
</dbReference>
<proteinExistence type="predicted"/>
<evidence type="ECO:0000313" key="3">
    <source>
        <dbReference type="EMBL" id="MDT2636550.1"/>
    </source>
</evidence>
<keyword evidence="1" id="KW-1133">Transmembrane helix</keyword>
<feature type="transmembrane region" description="Helical" evidence="1">
    <location>
        <begin position="21"/>
        <end position="40"/>
    </location>
</feature>
<evidence type="ECO:0000313" key="4">
    <source>
        <dbReference type="Proteomes" id="UP001245561"/>
    </source>
</evidence>
<dbReference type="Proteomes" id="UP001256547">
    <property type="component" value="Unassembled WGS sequence"/>
</dbReference>
<keyword evidence="1" id="KW-0472">Membrane</keyword>
<protein>
    <submittedName>
        <fullName evidence="3">Uncharacterized protein</fullName>
    </submittedName>
</protein>
<sequence length="146" mass="17083">MINKEFFSNWSQNPNKKKIMTLVLIIAGCFSLVMLIKFLMTNNLAWLEGQWQNQTETIELTTVNHDYTTWDITENEHALLTNGLVTVDSNSKNLFLVNQAQTKKIHVTKLNRHKLKLELIYRKKIFKTVILQKKNTPNHLFSISTH</sequence>
<reference evidence="3 5" key="1">
    <citation type="submission" date="2023-03" db="EMBL/GenBank/DDBJ databases">
        <authorList>
            <person name="Shen W."/>
            <person name="Cai J."/>
        </authorList>
    </citation>
    <scope>NUCLEOTIDE SEQUENCE</scope>
    <source>
        <strain evidence="3">P55-2</strain>
        <strain evidence="2 5">P72-2</strain>
    </source>
</reference>
<dbReference type="Proteomes" id="UP001245561">
    <property type="component" value="Unassembled WGS sequence"/>
</dbReference>